<proteinExistence type="inferred from homology"/>
<dbReference type="HAMAP" id="MF_00362">
    <property type="entry name" value="Ribosomal_uL10"/>
    <property type="match status" value="1"/>
</dbReference>
<evidence type="ECO:0000256" key="1">
    <source>
        <dbReference type="ARBA" id="ARBA00008889"/>
    </source>
</evidence>
<reference evidence="6 7" key="1">
    <citation type="journal article" date="2016" name="Nat. Commun.">
        <title>Thousands of microbial genomes shed light on interconnected biogeochemical processes in an aquifer system.</title>
        <authorList>
            <person name="Anantharaman K."/>
            <person name="Brown C.T."/>
            <person name="Hug L.A."/>
            <person name="Sharon I."/>
            <person name="Castelle C.J."/>
            <person name="Probst A.J."/>
            <person name="Thomas B.C."/>
            <person name="Singh A."/>
            <person name="Wilkins M.J."/>
            <person name="Karaoz U."/>
            <person name="Brodie E.L."/>
            <person name="Williams K.H."/>
            <person name="Hubbard S.S."/>
            <person name="Banfield J.F."/>
        </authorList>
    </citation>
    <scope>NUCLEOTIDE SEQUENCE [LARGE SCALE GENOMIC DNA]</scope>
</reference>
<dbReference type="GO" id="GO:0005840">
    <property type="term" value="C:ribosome"/>
    <property type="evidence" value="ECO:0007669"/>
    <property type="project" value="UniProtKB-KW"/>
</dbReference>
<evidence type="ECO:0000256" key="5">
    <source>
        <dbReference type="HAMAP-Rule" id="MF_00362"/>
    </source>
</evidence>
<dbReference type="InterPro" id="IPR043141">
    <property type="entry name" value="Ribosomal_uL10-like_sf"/>
</dbReference>
<dbReference type="Proteomes" id="UP000177390">
    <property type="component" value="Unassembled WGS sequence"/>
</dbReference>
<dbReference type="Gene3D" id="3.30.70.1730">
    <property type="match status" value="1"/>
</dbReference>
<comment type="similarity">
    <text evidence="1 5">Belongs to the universal ribosomal protein uL10 family.</text>
</comment>
<dbReference type="CDD" id="cd05797">
    <property type="entry name" value="Ribosomal_L10"/>
    <property type="match status" value="1"/>
</dbReference>
<keyword evidence="3 5" id="KW-0687">Ribonucleoprotein</keyword>
<name>A0A1F5ESX2_9BACT</name>
<dbReference type="GO" id="GO:1990904">
    <property type="term" value="C:ribonucleoprotein complex"/>
    <property type="evidence" value="ECO:0007669"/>
    <property type="project" value="UniProtKB-KW"/>
</dbReference>
<dbReference type="PANTHER" id="PTHR11560">
    <property type="entry name" value="39S RIBOSOMAL PROTEIN L10, MITOCHONDRIAL"/>
    <property type="match status" value="1"/>
</dbReference>
<dbReference type="InterPro" id="IPR022973">
    <property type="entry name" value="Ribosomal_uL10_bac"/>
</dbReference>
<evidence type="ECO:0000313" key="6">
    <source>
        <dbReference type="EMBL" id="OGD70460.1"/>
    </source>
</evidence>
<dbReference type="GO" id="GO:0006412">
    <property type="term" value="P:translation"/>
    <property type="evidence" value="ECO:0007669"/>
    <property type="project" value="UniProtKB-UniRule"/>
</dbReference>
<dbReference type="SUPFAM" id="SSF160369">
    <property type="entry name" value="Ribosomal protein L10-like"/>
    <property type="match status" value="1"/>
</dbReference>
<accession>A0A1F5ESX2</accession>
<dbReference type="InterPro" id="IPR001790">
    <property type="entry name" value="Ribosomal_uL10"/>
</dbReference>
<comment type="function">
    <text evidence="5">Forms part of the ribosomal stalk, playing a central role in the interaction of the ribosome with GTP-bound translation factors.</text>
</comment>
<dbReference type="InterPro" id="IPR047865">
    <property type="entry name" value="Ribosomal_uL10_bac_type"/>
</dbReference>
<dbReference type="GO" id="GO:0070180">
    <property type="term" value="F:large ribosomal subunit rRNA binding"/>
    <property type="evidence" value="ECO:0007669"/>
    <property type="project" value="UniProtKB-UniRule"/>
</dbReference>
<sequence length="172" mass="18231">MPSQKNIHALAEVKQGLETAKAVILANYAGLSVADQTVLRAKIAVAGGEFMVAKNNLLKISLTEKLGTLPKEVEAVLNGPTAVIFAMTDAVTATKALTEFAKDKNLPEIKIGLMDDKVLSIKDIETLSKLASREQLLASLLAQMQAPANALVRQITAPAQLLVYALDAIARG</sequence>
<dbReference type="Pfam" id="PF00466">
    <property type="entry name" value="Ribosomal_L10"/>
    <property type="match status" value="1"/>
</dbReference>
<dbReference type="EMBL" id="MFAH01000054">
    <property type="protein sequence ID" value="OGD70460.1"/>
    <property type="molecule type" value="Genomic_DNA"/>
</dbReference>
<dbReference type="AlphaFoldDB" id="A0A1F5ESX2"/>
<evidence type="ECO:0000256" key="3">
    <source>
        <dbReference type="ARBA" id="ARBA00023274"/>
    </source>
</evidence>
<evidence type="ECO:0000256" key="2">
    <source>
        <dbReference type="ARBA" id="ARBA00022980"/>
    </source>
</evidence>
<evidence type="ECO:0000313" key="7">
    <source>
        <dbReference type="Proteomes" id="UP000177390"/>
    </source>
</evidence>
<gene>
    <name evidence="5" type="primary">rplJ</name>
    <name evidence="6" type="ORF">A3D09_00725</name>
</gene>
<keyword evidence="5" id="KW-0699">rRNA-binding</keyword>
<evidence type="ECO:0000256" key="4">
    <source>
        <dbReference type="ARBA" id="ARBA00035202"/>
    </source>
</evidence>
<comment type="caution">
    <text evidence="6">The sequence shown here is derived from an EMBL/GenBank/DDBJ whole genome shotgun (WGS) entry which is preliminary data.</text>
</comment>
<keyword evidence="2 5" id="KW-0689">Ribosomal protein</keyword>
<keyword evidence="5" id="KW-0694">RNA-binding</keyword>
<organism evidence="6 7">
    <name type="scientific">Candidatus Collierbacteria bacterium RIFCSPHIGHO2_02_FULL_49_10</name>
    <dbReference type="NCBI Taxonomy" id="1817723"/>
    <lineage>
        <taxon>Bacteria</taxon>
        <taxon>Candidatus Collieribacteriota</taxon>
    </lineage>
</organism>
<dbReference type="NCBIfam" id="NF000955">
    <property type="entry name" value="PRK00099.1-1"/>
    <property type="match status" value="1"/>
</dbReference>
<comment type="subunit">
    <text evidence="5">Part of the ribosomal stalk of the 50S ribosomal subunit. The N-terminus interacts with L11 and the large rRNA to form the base of the stalk. The C-terminus forms an elongated spine to which L12 dimers bind in a sequential fashion forming a multimeric L10(L12)X complex.</text>
</comment>
<dbReference type="Gene3D" id="6.10.250.290">
    <property type="match status" value="1"/>
</dbReference>
<protein>
    <recommendedName>
        <fullName evidence="4 5">Large ribosomal subunit protein uL10</fullName>
    </recommendedName>
</protein>